<reference evidence="5" key="1">
    <citation type="journal article" date="2019" name="Int. J. Syst. Evol. Microbiol.">
        <title>The Global Catalogue of Microorganisms (GCM) 10K type strain sequencing project: providing services to taxonomists for standard genome sequencing and annotation.</title>
        <authorList>
            <consortium name="The Broad Institute Genomics Platform"/>
            <consortium name="The Broad Institute Genome Sequencing Center for Infectious Disease"/>
            <person name="Wu L."/>
            <person name="Ma J."/>
        </authorList>
    </citation>
    <scope>NUCLEOTIDE SEQUENCE [LARGE SCALE GENOMIC DNA]</scope>
    <source>
        <strain evidence="5">JCM 30774</strain>
    </source>
</reference>
<sequence length="315" mass="35251">MEQFGVLSLGSRLKRLSDHLYNEVQSVYLSESLVISSTYFPILRLLQQCGELSVVEMAERLGLSHPAVSKQVSKMIKETLLIKRSDPHDQRRSVLALSELCAQQMALVEPVLEVIGDELENYLNQVEGSFLEQLGQLEKSLLNAPYSDRVVLRLHPERLRFEPVSEATAPSFKALNLAWLTKFFPDDIYPQDMTTLNDPIGKIQQYGGQAICALYKDKVLGTYIMTPSDVGELELSKLCVDPAYTGLGIGERLMAHGLDYAEKQGVQQVMLESHTCLTPALGLYRKLGFSVCKQDKPYSVPRANIRLVKTLEADS</sequence>
<dbReference type="PANTHER" id="PTHR43877">
    <property type="entry name" value="AMINOALKYLPHOSPHONATE N-ACETYLTRANSFERASE-RELATED-RELATED"/>
    <property type="match status" value="1"/>
</dbReference>
<dbReference type="SUPFAM" id="SSF46785">
    <property type="entry name" value="Winged helix' DNA-binding domain"/>
    <property type="match status" value="1"/>
</dbReference>
<dbReference type="InterPro" id="IPR050832">
    <property type="entry name" value="Bact_Acetyltransf"/>
</dbReference>
<dbReference type="GO" id="GO:0016746">
    <property type="term" value="F:acyltransferase activity"/>
    <property type="evidence" value="ECO:0007669"/>
    <property type="project" value="UniProtKB-KW"/>
</dbReference>
<dbReference type="SUPFAM" id="SSF55729">
    <property type="entry name" value="Acyl-CoA N-acyltransferases (Nat)"/>
    <property type="match status" value="1"/>
</dbReference>
<dbReference type="InterPro" id="IPR016181">
    <property type="entry name" value="Acyl_CoA_acyltransferase"/>
</dbReference>
<dbReference type="Pfam" id="PF12802">
    <property type="entry name" value="MarR_2"/>
    <property type="match status" value="1"/>
</dbReference>
<keyword evidence="1 4" id="KW-0808">Transferase</keyword>
<dbReference type="Gene3D" id="1.10.10.10">
    <property type="entry name" value="Winged helix-like DNA-binding domain superfamily/Winged helix DNA-binding domain"/>
    <property type="match status" value="1"/>
</dbReference>
<comment type="caution">
    <text evidence="4">The sequence shown here is derived from an EMBL/GenBank/DDBJ whole genome shotgun (WGS) entry which is preliminary data.</text>
</comment>
<evidence type="ECO:0000259" key="3">
    <source>
        <dbReference type="PROSITE" id="PS51186"/>
    </source>
</evidence>
<protein>
    <submittedName>
        <fullName evidence="4">GNAT family N-acetyltransferase</fullName>
        <ecNumber evidence="4">2.3.1.-</ecNumber>
    </submittedName>
</protein>
<dbReference type="InterPro" id="IPR000182">
    <property type="entry name" value="GNAT_dom"/>
</dbReference>
<dbReference type="InterPro" id="IPR036390">
    <property type="entry name" value="WH_DNA-bd_sf"/>
</dbReference>
<dbReference type="CDD" id="cd04301">
    <property type="entry name" value="NAT_SF"/>
    <property type="match status" value="1"/>
</dbReference>
<dbReference type="InterPro" id="IPR036388">
    <property type="entry name" value="WH-like_DNA-bd_sf"/>
</dbReference>
<evidence type="ECO:0000256" key="2">
    <source>
        <dbReference type="ARBA" id="ARBA00023315"/>
    </source>
</evidence>
<dbReference type="RefSeq" id="WP_377367487.1">
    <property type="nucleotide sequence ID" value="NZ_JBHTMN010000011.1"/>
</dbReference>
<dbReference type="CDD" id="cd00090">
    <property type="entry name" value="HTH_ARSR"/>
    <property type="match status" value="1"/>
</dbReference>
<dbReference type="PROSITE" id="PS51186">
    <property type="entry name" value="GNAT"/>
    <property type="match status" value="1"/>
</dbReference>
<organism evidence="4 5">
    <name type="scientific">Rhodanobacter aciditrophus</name>
    <dbReference type="NCBI Taxonomy" id="1623218"/>
    <lineage>
        <taxon>Bacteria</taxon>
        <taxon>Pseudomonadati</taxon>
        <taxon>Pseudomonadota</taxon>
        <taxon>Gammaproteobacteria</taxon>
        <taxon>Lysobacterales</taxon>
        <taxon>Rhodanobacteraceae</taxon>
        <taxon>Rhodanobacter</taxon>
    </lineage>
</organism>
<dbReference type="EMBL" id="JBHTMN010000011">
    <property type="protein sequence ID" value="MFD1383839.1"/>
    <property type="molecule type" value="Genomic_DNA"/>
</dbReference>
<name>A0ABW4B2W8_9GAMM</name>
<keyword evidence="5" id="KW-1185">Reference proteome</keyword>
<proteinExistence type="predicted"/>
<dbReference type="Proteomes" id="UP001597059">
    <property type="component" value="Unassembled WGS sequence"/>
</dbReference>
<accession>A0ABW4B2W8</accession>
<dbReference type="InterPro" id="IPR000835">
    <property type="entry name" value="HTH_MarR-typ"/>
</dbReference>
<keyword evidence="2 4" id="KW-0012">Acyltransferase</keyword>
<evidence type="ECO:0000313" key="5">
    <source>
        <dbReference type="Proteomes" id="UP001597059"/>
    </source>
</evidence>
<dbReference type="Gene3D" id="3.40.630.30">
    <property type="match status" value="1"/>
</dbReference>
<feature type="domain" description="N-acetyltransferase" evidence="3">
    <location>
        <begin position="159"/>
        <end position="312"/>
    </location>
</feature>
<evidence type="ECO:0000256" key="1">
    <source>
        <dbReference type="ARBA" id="ARBA00022679"/>
    </source>
</evidence>
<dbReference type="Pfam" id="PF00583">
    <property type="entry name" value="Acetyltransf_1"/>
    <property type="match status" value="1"/>
</dbReference>
<evidence type="ECO:0000313" key="4">
    <source>
        <dbReference type="EMBL" id="MFD1383839.1"/>
    </source>
</evidence>
<dbReference type="EC" id="2.3.1.-" evidence="4"/>
<dbReference type="PANTHER" id="PTHR43877:SF5">
    <property type="entry name" value="BLL8307 PROTEIN"/>
    <property type="match status" value="1"/>
</dbReference>
<dbReference type="InterPro" id="IPR011991">
    <property type="entry name" value="ArsR-like_HTH"/>
</dbReference>
<gene>
    <name evidence="4" type="ORF">ACFQ45_10690</name>
</gene>
<dbReference type="SMART" id="SM00347">
    <property type="entry name" value="HTH_MARR"/>
    <property type="match status" value="1"/>
</dbReference>